<evidence type="ECO:0000313" key="7">
    <source>
        <dbReference type="Proteomes" id="UP001141552"/>
    </source>
</evidence>
<dbReference type="GO" id="GO:0008270">
    <property type="term" value="F:zinc ion binding"/>
    <property type="evidence" value="ECO:0007669"/>
    <property type="project" value="UniProtKB-KW"/>
</dbReference>
<dbReference type="SUPFAM" id="SSF57850">
    <property type="entry name" value="RING/U-box"/>
    <property type="match status" value="1"/>
</dbReference>
<dbReference type="OrthoDB" id="809202at2759"/>
<keyword evidence="1" id="KW-0479">Metal-binding</keyword>
<dbReference type="Gene3D" id="3.30.40.10">
    <property type="entry name" value="Zinc/RING finger domain, C3HC4 (zinc finger)"/>
    <property type="match status" value="1"/>
</dbReference>
<keyword evidence="3" id="KW-0862">Zinc</keyword>
<feature type="domain" description="RING-type" evidence="5">
    <location>
        <begin position="9"/>
        <end position="34"/>
    </location>
</feature>
<sequence length="80" mass="9188">MEGEMVIGLPCSHSFHTHCIMTWFEDKDTCPLCRSILSTDNWWVQSPGSVQISSPSPARNLSSSINFWKKLRLAFSWPHH</sequence>
<dbReference type="PANTHER" id="PTHR45931:SF3">
    <property type="entry name" value="RING ZINC FINGER-CONTAINING PROTEIN"/>
    <property type="match status" value="1"/>
</dbReference>
<name>A0A9Q0G0F6_9ROSI</name>
<dbReference type="Pfam" id="PF13639">
    <property type="entry name" value="zf-RING_2"/>
    <property type="match status" value="1"/>
</dbReference>
<reference evidence="6" key="2">
    <citation type="journal article" date="2023" name="Plants (Basel)">
        <title>Annotation of the Turnera subulata (Passifloraceae) Draft Genome Reveals the S-Locus Evolved after the Divergence of Turneroideae from Passifloroideae in a Stepwise Manner.</title>
        <authorList>
            <person name="Henning P.M."/>
            <person name="Roalson E.H."/>
            <person name="Mir W."/>
            <person name="McCubbin A.G."/>
            <person name="Shore J.S."/>
        </authorList>
    </citation>
    <scope>NUCLEOTIDE SEQUENCE</scope>
    <source>
        <strain evidence="6">F60SS</strain>
    </source>
</reference>
<dbReference type="PANTHER" id="PTHR45931">
    <property type="entry name" value="SI:CH211-59O9.10"/>
    <property type="match status" value="1"/>
</dbReference>
<accession>A0A9Q0G0F6</accession>
<dbReference type="GO" id="GO:0006511">
    <property type="term" value="P:ubiquitin-dependent protein catabolic process"/>
    <property type="evidence" value="ECO:0007669"/>
    <property type="project" value="TreeGrafter"/>
</dbReference>
<proteinExistence type="predicted"/>
<dbReference type="EMBL" id="JAKUCV010002833">
    <property type="protein sequence ID" value="KAJ4841264.1"/>
    <property type="molecule type" value="Genomic_DNA"/>
</dbReference>
<dbReference type="AlphaFoldDB" id="A0A9Q0G0F6"/>
<evidence type="ECO:0000256" key="1">
    <source>
        <dbReference type="ARBA" id="ARBA00022723"/>
    </source>
</evidence>
<protein>
    <recommendedName>
        <fullName evidence="5">RING-type domain-containing protein</fullName>
    </recommendedName>
</protein>
<dbReference type="InterPro" id="IPR013083">
    <property type="entry name" value="Znf_RING/FYVE/PHD"/>
</dbReference>
<dbReference type="GO" id="GO:0005634">
    <property type="term" value="C:nucleus"/>
    <property type="evidence" value="ECO:0007669"/>
    <property type="project" value="TreeGrafter"/>
</dbReference>
<dbReference type="InterPro" id="IPR001841">
    <property type="entry name" value="Znf_RING"/>
</dbReference>
<dbReference type="GO" id="GO:0061630">
    <property type="term" value="F:ubiquitin protein ligase activity"/>
    <property type="evidence" value="ECO:0007669"/>
    <property type="project" value="TreeGrafter"/>
</dbReference>
<organism evidence="6 7">
    <name type="scientific">Turnera subulata</name>
    <dbReference type="NCBI Taxonomy" id="218843"/>
    <lineage>
        <taxon>Eukaryota</taxon>
        <taxon>Viridiplantae</taxon>
        <taxon>Streptophyta</taxon>
        <taxon>Embryophyta</taxon>
        <taxon>Tracheophyta</taxon>
        <taxon>Spermatophyta</taxon>
        <taxon>Magnoliopsida</taxon>
        <taxon>eudicotyledons</taxon>
        <taxon>Gunneridae</taxon>
        <taxon>Pentapetalae</taxon>
        <taxon>rosids</taxon>
        <taxon>fabids</taxon>
        <taxon>Malpighiales</taxon>
        <taxon>Passifloraceae</taxon>
        <taxon>Turnera</taxon>
    </lineage>
</organism>
<comment type="caution">
    <text evidence="6">The sequence shown here is derived from an EMBL/GenBank/DDBJ whole genome shotgun (WGS) entry which is preliminary data.</text>
</comment>
<evidence type="ECO:0000256" key="4">
    <source>
        <dbReference type="PROSITE-ProRule" id="PRU00175"/>
    </source>
</evidence>
<reference evidence="6" key="1">
    <citation type="submission" date="2022-02" db="EMBL/GenBank/DDBJ databases">
        <authorList>
            <person name="Henning P.M."/>
            <person name="McCubbin A.G."/>
            <person name="Shore J.S."/>
        </authorList>
    </citation>
    <scope>NUCLEOTIDE SEQUENCE</scope>
    <source>
        <strain evidence="6">F60SS</strain>
        <tissue evidence="6">Leaves</tissue>
    </source>
</reference>
<gene>
    <name evidence="6" type="ORF">Tsubulata_041190</name>
</gene>
<evidence type="ECO:0000256" key="2">
    <source>
        <dbReference type="ARBA" id="ARBA00022771"/>
    </source>
</evidence>
<evidence type="ECO:0000256" key="3">
    <source>
        <dbReference type="ARBA" id="ARBA00022833"/>
    </source>
</evidence>
<dbReference type="PROSITE" id="PS50089">
    <property type="entry name" value="ZF_RING_2"/>
    <property type="match status" value="1"/>
</dbReference>
<evidence type="ECO:0000313" key="6">
    <source>
        <dbReference type="EMBL" id="KAJ4841264.1"/>
    </source>
</evidence>
<dbReference type="InterPro" id="IPR051834">
    <property type="entry name" value="RING_finger_E3_ligase"/>
</dbReference>
<evidence type="ECO:0000259" key="5">
    <source>
        <dbReference type="PROSITE" id="PS50089"/>
    </source>
</evidence>
<keyword evidence="7" id="KW-1185">Reference proteome</keyword>
<keyword evidence="2 4" id="KW-0863">Zinc-finger</keyword>
<dbReference type="Proteomes" id="UP001141552">
    <property type="component" value="Unassembled WGS sequence"/>
</dbReference>